<dbReference type="SMART" id="SM00175">
    <property type="entry name" value="RAB"/>
    <property type="match status" value="1"/>
</dbReference>
<name>A0AA88HNL1_ARTSF</name>
<keyword evidence="3" id="KW-0378">Hydrolase</keyword>
<dbReference type="SMART" id="SM00174">
    <property type="entry name" value="RHO"/>
    <property type="match status" value="1"/>
</dbReference>
<dbReference type="InterPro" id="IPR001806">
    <property type="entry name" value="Small_GTPase"/>
</dbReference>
<dbReference type="EMBL" id="JAVRJZ010000014">
    <property type="protein sequence ID" value="KAK2713584.1"/>
    <property type="molecule type" value="Genomic_DNA"/>
</dbReference>
<dbReference type="PANTHER" id="PTHR45704">
    <property type="entry name" value="RAS-LIKE FAMILY MEMBER 11"/>
    <property type="match status" value="1"/>
</dbReference>
<dbReference type="EMBL" id="JAVRJZ010000014">
    <property type="protein sequence ID" value="KAK2713585.1"/>
    <property type="molecule type" value="Genomic_DNA"/>
</dbReference>
<evidence type="ECO:0000256" key="1">
    <source>
        <dbReference type="ARBA" id="ARBA00008344"/>
    </source>
</evidence>
<gene>
    <name evidence="5" type="ORF">QYM36_009459</name>
</gene>
<dbReference type="GO" id="GO:0005525">
    <property type="term" value="F:GTP binding"/>
    <property type="evidence" value="ECO:0007669"/>
    <property type="project" value="InterPro"/>
</dbReference>
<dbReference type="InterPro" id="IPR005225">
    <property type="entry name" value="Small_GTP-bd"/>
</dbReference>
<evidence type="ECO:0000256" key="4">
    <source>
        <dbReference type="ARBA" id="ARBA00048098"/>
    </source>
</evidence>
<accession>A0AA88HNL1</accession>
<comment type="caution">
    <text evidence="5">The sequence shown here is derived from an EMBL/GenBank/DDBJ whole genome shotgun (WGS) entry which is preliminary data.</text>
</comment>
<dbReference type="InterPro" id="IPR051065">
    <property type="entry name" value="Ras-related_GTPase"/>
</dbReference>
<dbReference type="PROSITE" id="PS51257">
    <property type="entry name" value="PROKAR_LIPOPROTEIN"/>
    <property type="match status" value="1"/>
</dbReference>
<evidence type="ECO:0000256" key="2">
    <source>
        <dbReference type="ARBA" id="ARBA00011984"/>
    </source>
</evidence>
<dbReference type="Pfam" id="PF00071">
    <property type="entry name" value="Ras"/>
    <property type="match status" value="1"/>
</dbReference>
<dbReference type="Proteomes" id="UP001187531">
    <property type="component" value="Unassembled WGS sequence"/>
</dbReference>
<dbReference type="SMART" id="SM00173">
    <property type="entry name" value="RAS"/>
    <property type="match status" value="1"/>
</dbReference>
<comment type="similarity">
    <text evidence="1">Belongs to the small GTPase superfamily. Ras family.</text>
</comment>
<sequence>MANKRSRLLLMGKSNGSQGSYEINIAVVGSSGCGKSALTVRFMTRRFISEYDPELEGTYLKQDIVDGSELTFRVMDTCDKEGRDPSRYLLWTDAYIVVYSITNHDSFVEAQKYLELISQRDVIIGVVGNKADLEKSREVTYTEGSNLSCQYDATFHEISVAENYSEVENVFLTVAKDFLRLQERSGSWKIPGSLEDRSIGLGDRLRSLGSSKLNIPRDKENKFTLLKDTLKNMFQSQ</sequence>
<evidence type="ECO:0000256" key="3">
    <source>
        <dbReference type="ARBA" id="ARBA00022801"/>
    </source>
</evidence>
<organism evidence="5 6">
    <name type="scientific">Artemia franciscana</name>
    <name type="common">Brine shrimp</name>
    <name type="synonym">Artemia sanfranciscana</name>
    <dbReference type="NCBI Taxonomy" id="6661"/>
    <lineage>
        <taxon>Eukaryota</taxon>
        <taxon>Metazoa</taxon>
        <taxon>Ecdysozoa</taxon>
        <taxon>Arthropoda</taxon>
        <taxon>Crustacea</taxon>
        <taxon>Branchiopoda</taxon>
        <taxon>Anostraca</taxon>
        <taxon>Artemiidae</taxon>
        <taxon>Artemia</taxon>
    </lineage>
</organism>
<dbReference type="PROSITE" id="PS51419">
    <property type="entry name" value="RAB"/>
    <property type="match status" value="1"/>
</dbReference>
<protein>
    <recommendedName>
        <fullName evidence="2">small monomeric GTPase</fullName>
        <ecNumber evidence="2">3.6.5.2</ecNumber>
    </recommendedName>
</protein>
<dbReference type="EC" id="3.6.5.2" evidence="2"/>
<dbReference type="SUPFAM" id="SSF52540">
    <property type="entry name" value="P-loop containing nucleoside triphosphate hydrolases"/>
    <property type="match status" value="1"/>
</dbReference>
<proteinExistence type="inferred from homology"/>
<evidence type="ECO:0000313" key="6">
    <source>
        <dbReference type="Proteomes" id="UP001187531"/>
    </source>
</evidence>
<comment type="catalytic activity">
    <reaction evidence="4">
        <text>GTP + H2O = GDP + phosphate + H(+)</text>
        <dbReference type="Rhea" id="RHEA:19669"/>
        <dbReference type="ChEBI" id="CHEBI:15377"/>
        <dbReference type="ChEBI" id="CHEBI:15378"/>
        <dbReference type="ChEBI" id="CHEBI:37565"/>
        <dbReference type="ChEBI" id="CHEBI:43474"/>
        <dbReference type="ChEBI" id="CHEBI:58189"/>
        <dbReference type="EC" id="3.6.5.2"/>
    </reaction>
</comment>
<dbReference type="AlphaFoldDB" id="A0AA88HNL1"/>
<dbReference type="PRINTS" id="PR00449">
    <property type="entry name" value="RASTRNSFRMNG"/>
</dbReference>
<dbReference type="GO" id="GO:0003925">
    <property type="term" value="F:G protein activity"/>
    <property type="evidence" value="ECO:0007669"/>
    <property type="project" value="UniProtKB-EC"/>
</dbReference>
<evidence type="ECO:0000313" key="5">
    <source>
        <dbReference type="EMBL" id="KAK2713584.1"/>
    </source>
</evidence>
<dbReference type="PROSITE" id="PS51421">
    <property type="entry name" value="RAS"/>
    <property type="match status" value="1"/>
</dbReference>
<dbReference type="Gene3D" id="3.40.50.300">
    <property type="entry name" value="P-loop containing nucleotide triphosphate hydrolases"/>
    <property type="match status" value="1"/>
</dbReference>
<keyword evidence="6" id="KW-1185">Reference proteome</keyword>
<dbReference type="NCBIfam" id="TIGR00231">
    <property type="entry name" value="small_GTP"/>
    <property type="match status" value="1"/>
</dbReference>
<dbReference type="InterPro" id="IPR027417">
    <property type="entry name" value="P-loop_NTPase"/>
</dbReference>
<reference evidence="5" key="1">
    <citation type="submission" date="2023-07" db="EMBL/GenBank/DDBJ databases">
        <title>Chromosome-level genome assembly of Artemia franciscana.</title>
        <authorList>
            <person name="Jo E."/>
        </authorList>
    </citation>
    <scope>NUCLEOTIDE SEQUENCE</scope>
    <source>
        <tissue evidence="5">Whole body</tissue>
    </source>
</reference>